<dbReference type="SUPFAM" id="SSF52540">
    <property type="entry name" value="P-loop containing nucleoside triphosphate hydrolases"/>
    <property type="match status" value="2"/>
</dbReference>
<proteinExistence type="inferred from homology"/>
<keyword evidence="7" id="KW-1185">Reference proteome</keyword>
<evidence type="ECO:0000313" key="6">
    <source>
        <dbReference type="EMBL" id="MFC4562907.1"/>
    </source>
</evidence>
<evidence type="ECO:0000259" key="5">
    <source>
        <dbReference type="PROSITE" id="PS50893"/>
    </source>
</evidence>
<dbReference type="InterPro" id="IPR050095">
    <property type="entry name" value="ECF_ABC_transporter_ATP-bd"/>
</dbReference>
<dbReference type="GO" id="GO:0005524">
    <property type="term" value="F:ATP binding"/>
    <property type="evidence" value="ECO:0007669"/>
    <property type="project" value="UniProtKB-KW"/>
</dbReference>
<organism evidence="6 7">
    <name type="scientific">Nocardiopsis mangrovi</name>
    <dbReference type="NCBI Taxonomy" id="1179818"/>
    <lineage>
        <taxon>Bacteria</taxon>
        <taxon>Bacillati</taxon>
        <taxon>Actinomycetota</taxon>
        <taxon>Actinomycetes</taxon>
        <taxon>Streptosporangiales</taxon>
        <taxon>Nocardiopsidaceae</taxon>
        <taxon>Nocardiopsis</taxon>
    </lineage>
</organism>
<dbReference type="InterPro" id="IPR015856">
    <property type="entry name" value="ABC_transpr_CbiO/EcfA_su"/>
</dbReference>
<dbReference type="PANTHER" id="PTHR43553:SF24">
    <property type="entry name" value="ENERGY-COUPLING FACTOR TRANSPORTER ATP-BINDING PROTEIN ECFA1"/>
    <property type="match status" value="1"/>
</dbReference>
<keyword evidence="4 6" id="KW-0067">ATP-binding</keyword>
<gene>
    <name evidence="6" type="ORF">ACFO4E_13665</name>
</gene>
<name>A0ABV9DW11_9ACTN</name>
<keyword evidence="2" id="KW-0813">Transport</keyword>
<comment type="caution">
    <text evidence="6">The sequence shown here is derived from an EMBL/GenBank/DDBJ whole genome shotgun (WGS) entry which is preliminary data.</text>
</comment>
<dbReference type="InterPro" id="IPR003439">
    <property type="entry name" value="ABC_transporter-like_ATP-bd"/>
</dbReference>
<keyword evidence="3" id="KW-0547">Nucleotide-binding</keyword>
<feature type="domain" description="ABC transporter" evidence="5">
    <location>
        <begin position="9"/>
        <end position="254"/>
    </location>
</feature>
<evidence type="ECO:0000256" key="1">
    <source>
        <dbReference type="ARBA" id="ARBA00005417"/>
    </source>
</evidence>
<dbReference type="Gene3D" id="3.40.50.300">
    <property type="entry name" value="P-loop containing nucleotide triphosphate hydrolases"/>
    <property type="match status" value="2"/>
</dbReference>
<dbReference type="InterPro" id="IPR027417">
    <property type="entry name" value="P-loop_NTPase"/>
</dbReference>
<reference evidence="7" key="1">
    <citation type="journal article" date="2019" name="Int. J. Syst. Evol. Microbiol.">
        <title>The Global Catalogue of Microorganisms (GCM) 10K type strain sequencing project: providing services to taxonomists for standard genome sequencing and annotation.</title>
        <authorList>
            <consortium name="The Broad Institute Genomics Platform"/>
            <consortium name="The Broad Institute Genome Sequencing Center for Infectious Disease"/>
            <person name="Wu L."/>
            <person name="Ma J."/>
        </authorList>
    </citation>
    <scope>NUCLEOTIDE SEQUENCE [LARGE SCALE GENOMIC DNA]</scope>
    <source>
        <strain evidence="7">XZYJ18</strain>
    </source>
</reference>
<evidence type="ECO:0000313" key="7">
    <source>
        <dbReference type="Proteomes" id="UP001595923"/>
    </source>
</evidence>
<dbReference type="InterPro" id="IPR017871">
    <property type="entry name" value="ABC_transporter-like_CS"/>
</dbReference>
<dbReference type="RefSeq" id="WP_378574496.1">
    <property type="nucleotide sequence ID" value="NZ_JBHSFQ010000011.1"/>
</dbReference>
<dbReference type="PANTHER" id="PTHR43553">
    <property type="entry name" value="HEAVY METAL TRANSPORTER"/>
    <property type="match status" value="1"/>
</dbReference>
<dbReference type="InterPro" id="IPR003593">
    <property type="entry name" value="AAA+_ATPase"/>
</dbReference>
<dbReference type="EMBL" id="JBHSFQ010000011">
    <property type="protein sequence ID" value="MFC4562907.1"/>
    <property type="molecule type" value="Genomic_DNA"/>
</dbReference>
<feature type="domain" description="ABC transporter" evidence="5">
    <location>
        <begin position="282"/>
        <end position="524"/>
    </location>
</feature>
<evidence type="ECO:0000256" key="2">
    <source>
        <dbReference type="ARBA" id="ARBA00022448"/>
    </source>
</evidence>
<protein>
    <submittedName>
        <fullName evidence="6">ABC transporter ATP-binding protein</fullName>
    </submittedName>
</protein>
<dbReference type="PROSITE" id="PS50893">
    <property type="entry name" value="ABC_TRANSPORTER_2"/>
    <property type="match status" value="2"/>
</dbReference>
<dbReference type="PROSITE" id="PS00211">
    <property type="entry name" value="ABC_TRANSPORTER_1"/>
    <property type="match status" value="2"/>
</dbReference>
<sequence>MTSPEGARVDLSDWGWRHAGRGGWALRGVDLTIEPGERVLLLGASGAGKSTLLHAMAGLTGESGAITGDTEGSLLVDGAPPGGGRGGIGLVGQDPETQLVMARAGDDVAFGLENLGVAREDIWPRVHTALSGVGFPYGVGRPTAALSGGEKQRLVVAGALAMRPRLLLLDEPTANLDPEGAALVRALLADLAATTEATMVLVEHRVADVVGGASAATALVDRVVVVEQGGGVIADGAPCAVFAEHGERLARRGVWIPGHEPAPRVAPAPGGGALIEASGCTVRAPAGIGVGSGRGSERRTLLHAADAEVRAGTATALTGPNGAGKSTLLMLLAGLARPAAGAVLPRGRLAEGDRRPLARWPARTLSRHVGTVFQHAEDQFVTGTVRDELRFAPLRAGVGERATAAWVEELLERLRLGALADVHPFTLSGGEKRRLSVATALSSGSAHAPDVLLLDEPTFGQDTRAWTELVELLAGLRAQGRAVVMCTHDEPLLRALADTELRVDGGRVAAPAAPVTEGAEGGEA</sequence>
<accession>A0ABV9DW11</accession>
<comment type="similarity">
    <text evidence="1">Belongs to the ABC transporter superfamily.</text>
</comment>
<evidence type="ECO:0000256" key="4">
    <source>
        <dbReference type="ARBA" id="ARBA00022840"/>
    </source>
</evidence>
<dbReference type="SMART" id="SM00382">
    <property type="entry name" value="AAA"/>
    <property type="match status" value="2"/>
</dbReference>
<dbReference type="Proteomes" id="UP001595923">
    <property type="component" value="Unassembled WGS sequence"/>
</dbReference>
<evidence type="ECO:0000256" key="3">
    <source>
        <dbReference type="ARBA" id="ARBA00022741"/>
    </source>
</evidence>
<dbReference type="Pfam" id="PF00005">
    <property type="entry name" value="ABC_tran"/>
    <property type="match status" value="2"/>
</dbReference>
<dbReference type="CDD" id="cd03225">
    <property type="entry name" value="ABC_cobalt_CbiO_domain1"/>
    <property type="match status" value="2"/>
</dbReference>